<dbReference type="Gene3D" id="3.40.710.10">
    <property type="entry name" value="DD-peptidase/beta-lactamase superfamily"/>
    <property type="match status" value="2"/>
</dbReference>
<keyword evidence="4" id="KW-0121">Carboxypeptidase</keyword>
<feature type="chain" id="PRO_5028862397" evidence="3">
    <location>
        <begin position="24"/>
        <end position="473"/>
    </location>
</feature>
<dbReference type="AlphaFoldDB" id="A0A7D5Z8K5"/>
<evidence type="ECO:0000256" key="1">
    <source>
        <dbReference type="ARBA" id="ARBA00006096"/>
    </source>
</evidence>
<dbReference type="RefSeq" id="WP_180306679.1">
    <property type="nucleotide sequence ID" value="NZ_CP058952.1"/>
</dbReference>
<dbReference type="InterPro" id="IPR000667">
    <property type="entry name" value="Peptidase_S13"/>
</dbReference>
<dbReference type="GO" id="GO:0009002">
    <property type="term" value="F:serine-type D-Ala-D-Ala carboxypeptidase activity"/>
    <property type="evidence" value="ECO:0007669"/>
    <property type="project" value="UniProtKB-EC"/>
</dbReference>
<evidence type="ECO:0000256" key="2">
    <source>
        <dbReference type="ARBA" id="ARBA00022801"/>
    </source>
</evidence>
<dbReference type="InterPro" id="IPR012338">
    <property type="entry name" value="Beta-lactam/transpept-like"/>
</dbReference>
<evidence type="ECO:0000256" key="3">
    <source>
        <dbReference type="SAM" id="SignalP"/>
    </source>
</evidence>
<dbReference type="GO" id="GO:0006508">
    <property type="term" value="P:proteolysis"/>
    <property type="evidence" value="ECO:0007669"/>
    <property type="project" value="InterPro"/>
</dbReference>
<comment type="similarity">
    <text evidence="1">Belongs to the peptidase S13 family.</text>
</comment>
<dbReference type="KEGG" id="cfon:HZU75_14300"/>
<feature type="signal peptide" evidence="3">
    <location>
        <begin position="1"/>
        <end position="23"/>
    </location>
</feature>
<reference evidence="4 5" key="1">
    <citation type="journal article" date="2016" name="Int. J. Syst. Evol. Microbiol.">
        <title>Chitinibacter fontanus sp. nov., isolated from a spring.</title>
        <authorList>
            <person name="Sheu S.Y."/>
            <person name="Li Y.S."/>
            <person name="Young C.C."/>
            <person name="Chen W.M."/>
        </authorList>
    </citation>
    <scope>NUCLEOTIDE SEQUENCE [LARGE SCALE GENOMIC DNA]</scope>
    <source>
        <strain evidence="4 5">STM-7</strain>
    </source>
</reference>
<accession>A0A7D5Z8K5</accession>
<sequence length="473" mass="51851">MNFKNYPIKTLCCLLLMSSVVHADLPAKVAQSLKGAGIPSEAISVAIVPLEEKTGAQYHLADQPRNPASTMKLVTTWAGLHQLGPQWQWQTDLLATAAPVKGVLNGPLYLRGKGDPKLTLERMWLWVRDLKAAGVEDIRGPLVLDGSYFKRNDKVTEYDDDGDTERAFMVEPDALMSNFRTQRISFDSTGERVILRAEPPLNQVRVSNQLALSDAGNCATWAKRVQQRLGQVNGAEFLLQYVGEMPAGCKAERYVPVLNARTYTSALFWYLWYQIGGQGSGRTEDGVTPDNATILASTRSPDLVSNIRDINKFSNNLMARQLYLTLGAEQGKTAANTDEAGFEAIQNGLRAAGFNWSELVMENGSGLSRKEQISARHLADLLAHAWRSPYAAEYISSLPLVGLDGTMKKRLTDPAMAGMAHIKTGSLRDVRAVAGYVKDRKGKNWVVVGLVNHPDAAKALPALDSLIRSVAEK</sequence>
<dbReference type="NCBIfam" id="TIGR00666">
    <property type="entry name" value="PBP4"/>
    <property type="match status" value="1"/>
</dbReference>
<dbReference type="PANTHER" id="PTHR30023:SF0">
    <property type="entry name" value="PENICILLIN-SENSITIVE CARBOXYPEPTIDASE A"/>
    <property type="match status" value="1"/>
</dbReference>
<dbReference type="Pfam" id="PF02113">
    <property type="entry name" value="Peptidase_S13"/>
    <property type="match status" value="1"/>
</dbReference>
<dbReference type="PANTHER" id="PTHR30023">
    <property type="entry name" value="D-ALANYL-D-ALANINE CARBOXYPEPTIDASE"/>
    <property type="match status" value="1"/>
</dbReference>
<keyword evidence="2 4" id="KW-0378">Hydrolase</keyword>
<dbReference type="EMBL" id="CP058952">
    <property type="protein sequence ID" value="QLI82603.1"/>
    <property type="molecule type" value="Genomic_DNA"/>
</dbReference>
<proteinExistence type="inferred from homology"/>
<evidence type="ECO:0000313" key="4">
    <source>
        <dbReference type="EMBL" id="QLI82603.1"/>
    </source>
</evidence>
<keyword evidence="3" id="KW-0732">Signal</keyword>
<dbReference type="Proteomes" id="UP000510822">
    <property type="component" value="Chromosome"/>
</dbReference>
<protein>
    <submittedName>
        <fullName evidence="4">D-alanyl-D-alanine carboxypeptidase/D-alanyl-D-alanine-endopeptidase</fullName>
        <ecNumber evidence="4">3.4.16.4</ecNumber>
    </submittedName>
</protein>
<organism evidence="4 5">
    <name type="scientific">Chitinibacter fontanus</name>
    <dbReference type="NCBI Taxonomy" id="1737446"/>
    <lineage>
        <taxon>Bacteria</taxon>
        <taxon>Pseudomonadati</taxon>
        <taxon>Pseudomonadota</taxon>
        <taxon>Betaproteobacteria</taxon>
        <taxon>Neisseriales</taxon>
        <taxon>Chitinibacteraceae</taxon>
        <taxon>Chitinibacter</taxon>
    </lineage>
</organism>
<dbReference type="GO" id="GO:0000270">
    <property type="term" value="P:peptidoglycan metabolic process"/>
    <property type="evidence" value="ECO:0007669"/>
    <property type="project" value="TreeGrafter"/>
</dbReference>
<dbReference type="SUPFAM" id="SSF56601">
    <property type="entry name" value="beta-lactamase/transpeptidase-like"/>
    <property type="match status" value="1"/>
</dbReference>
<keyword evidence="5" id="KW-1185">Reference proteome</keyword>
<dbReference type="EC" id="3.4.16.4" evidence="4"/>
<dbReference type="PRINTS" id="PR00922">
    <property type="entry name" value="DADACBPTASE3"/>
</dbReference>
<name>A0A7D5Z8K5_9NEIS</name>
<gene>
    <name evidence="4" type="primary">dacB</name>
    <name evidence="4" type="ORF">HZU75_14300</name>
</gene>
<dbReference type="Gene3D" id="3.50.80.20">
    <property type="entry name" value="D-Ala-D-Ala carboxypeptidase C, peptidase S13"/>
    <property type="match status" value="1"/>
</dbReference>
<keyword evidence="4" id="KW-0645">Protease</keyword>
<evidence type="ECO:0000313" key="5">
    <source>
        <dbReference type="Proteomes" id="UP000510822"/>
    </source>
</evidence>